<evidence type="ECO:0000313" key="18">
    <source>
        <dbReference type="EMBL" id="ROQ91151.1"/>
    </source>
</evidence>
<dbReference type="InterPro" id="IPR022459">
    <property type="entry name" value="Lysine_aminomutase"/>
</dbReference>
<comment type="cofactor">
    <cofactor evidence="3">
        <name>[4Fe-4S] cluster</name>
        <dbReference type="ChEBI" id="CHEBI:49883"/>
    </cofactor>
</comment>
<evidence type="ECO:0000256" key="10">
    <source>
        <dbReference type="ARBA" id="ARBA00022898"/>
    </source>
</evidence>
<dbReference type="NCBIfam" id="TIGR00238">
    <property type="entry name" value="KamA family radical SAM protein"/>
    <property type="match status" value="1"/>
</dbReference>
<evidence type="ECO:0000259" key="17">
    <source>
        <dbReference type="PROSITE" id="PS51918"/>
    </source>
</evidence>
<feature type="region of interest" description="Disordered" evidence="16">
    <location>
        <begin position="1"/>
        <end position="49"/>
    </location>
</feature>
<feature type="domain" description="Radical SAM core" evidence="17">
    <location>
        <begin position="156"/>
        <end position="370"/>
    </location>
</feature>
<dbReference type="Gene3D" id="6.10.140.1170">
    <property type="match status" value="1"/>
</dbReference>
<keyword evidence="12 14" id="KW-0411">Iron-sulfur</keyword>
<dbReference type="PIRSF" id="PIRSF004911">
    <property type="entry name" value="DUF160"/>
    <property type="match status" value="1"/>
</dbReference>
<dbReference type="CDD" id="cd01335">
    <property type="entry name" value="Radical_SAM"/>
    <property type="match status" value="1"/>
</dbReference>
<keyword evidence="7 14" id="KW-0004">4Fe-4S</keyword>
<dbReference type="AlphaFoldDB" id="A0A3N1UTH7"/>
<dbReference type="PANTHER" id="PTHR30538:SF1">
    <property type="entry name" value="L-LYSINE 2,3-AMINOMUTASE"/>
    <property type="match status" value="1"/>
</dbReference>
<dbReference type="EC" id="5.4.3.2" evidence="5"/>
<evidence type="ECO:0000256" key="11">
    <source>
        <dbReference type="ARBA" id="ARBA00023004"/>
    </source>
</evidence>
<comment type="catalytic activity">
    <reaction evidence="1">
        <text>L-lysine = (3S)-3,6-diaminohexanoate</text>
        <dbReference type="Rhea" id="RHEA:19177"/>
        <dbReference type="ChEBI" id="CHEBI:32551"/>
        <dbReference type="ChEBI" id="CHEBI:57434"/>
        <dbReference type="EC" id="5.4.3.2"/>
    </reaction>
</comment>
<dbReference type="InterPro" id="IPR013785">
    <property type="entry name" value="Aldolase_TIM"/>
</dbReference>
<dbReference type="InterPro" id="IPR003739">
    <property type="entry name" value="Lys_aminomutase/Glu_NH3_mut"/>
</dbReference>
<dbReference type="Pfam" id="PF12544">
    <property type="entry name" value="LAM_C"/>
    <property type="match status" value="1"/>
</dbReference>
<evidence type="ECO:0000256" key="5">
    <source>
        <dbReference type="ARBA" id="ARBA00012144"/>
    </source>
</evidence>
<dbReference type="PANTHER" id="PTHR30538">
    <property type="entry name" value="LYSINE 2,3-AMINOMUTASE-RELATED"/>
    <property type="match status" value="1"/>
</dbReference>
<evidence type="ECO:0000313" key="19">
    <source>
        <dbReference type="Proteomes" id="UP000276223"/>
    </source>
</evidence>
<dbReference type="InterPro" id="IPR007197">
    <property type="entry name" value="rSAM"/>
</dbReference>
<dbReference type="EMBL" id="RJVA01000013">
    <property type="protein sequence ID" value="ROQ91151.1"/>
    <property type="molecule type" value="Genomic_DNA"/>
</dbReference>
<evidence type="ECO:0000256" key="1">
    <source>
        <dbReference type="ARBA" id="ARBA00000911"/>
    </source>
</evidence>
<keyword evidence="8" id="KW-0949">S-adenosyl-L-methionine</keyword>
<dbReference type="SFLD" id="SFLDF00283">
    <property type="entry name" value="L-lysine_2_3-aminomutase_(LAM"/>
    <property type="match status" value="1"/>
</dbReference>
<protein>
    <recommendedName>
        <fullName evidence="6">L-lysine 2,3-aminomutase</fullName>
        <ecNumber evidence="5">5.4.3.2</ecNumber>
    </recommendedName>
</protein>
<dbReference type="SFLD" id="SFLDG01070">
    <property type="entry name" value="PLP-dependent"/>
    <property type="match status" value="1"/>
</dbReference>
<evidence type="ECO:0000256" key="13">
    <source>
        <dbReference type="ARBA" id="ARBA00023235"/>
    </source>
</evidence>
<feature type="compositionally biased region" description="Polar residues" evidence="16">
    <location>
        <begin position="35"/>
        <end position="46"/>
    </location>
</feature>
<keyword evidence="13" id="KW-0413">Isomerase</keyword>
<dbReference type="PROSITE" id="PS51918">
    <property type="entry name" value="RADICAL_SAM"/>
    <property type="match status" value="1"/>
</dbReference>
<evidence type="ECO:0000256" key="8">
    <source>
        <dbReference type="ARBA" id="ARBA00022691"/>
    </source>
</evidence>
<dbReference type="Gene3D" id="3.20.20.70">
    <property type="entry name" value="Aldolase class I"/>
    <property type="match status" value="1"/>
</dbReference>
<comment type="cofactor">
    <cofactor evidence="2 15">
        <name>pyridoxal 5'-phosphate</name>
        <dbReference type="ChEBI" id="CHEBI:597326"/>
    </cofactor>
</comment>
<dbReference type="OrthoDB" id="9768064at2"/>
<evidence type="ECO:0000256" key="2">
    <source>
        <dbReference type="ARBA" id="ARBA00001933"/>
    </source>
</evidence>
<evidence type="ECO:0000256" key="9">
    <source>
        <dbReference type="ARBA" id="ARBA00022723"/>
    </source>
</evidence>
<comment type="similarity">
    <text evidence="4">Belongs to the radical SAM superfamily. KamA family.</text>
</comment>
<evidence type="ECO:0000256" key="6">
    <source>
        <dbReference type="ARBA" id="ARBA00022363"/>
    </source>
</evidence>
<evidence type="ECO:0000256" key="15">
    <source>
        <dbReference type="PIRSR" id="PIRSR603739-50"/>
    </source>
</evidence>
<dbReference type="GO" id="GO:0046872">
    <property type="term" value="F:metal ion binding"/>
    <property type="evidence" value="ECO:0007669"/>
    <property type="project" value="UniProtKB-KW"/>
</dbReference>
<organism evidence="18 19">
    <name type="scientific">Desulfosoma caldarium</name>
    <dbReference type="NCBI Taxonomy" id="610254"/>
    <lineage>
        <taxon>Bacteria</taxon>
        <taxon>Pseudomonadati</taxon>
        <taxon>Thermodesulfobacteriota</taxon>
        <taxon>Syntrophobacteria</taxon>
        <taxon>Syntrophobacterales</taxon>
        <taxon>Syntrophobacteraceae</taxon>
        <taxon>Desulfosoma</taxon>
    </lineage>
</organism>
<dbReference type="SUPFAM" id="SSF102114">
    <property type="entry name" value="Radical SAM enzymes"/>
    <property type="match status" value="1"/>
</dbReference>
<dbReference type="GO" id="GO:0051539">
    <property type="term" value="F:4 iron, 4 sulfur cluster binding"/>
    <property type="evidence" value="ECO:0007669"/>
    <property type="project" value="UniProtKB-KW"/>
</dbReference>
<keyword evidence="10 15" id="KW-0663">Pyridoxal phosphate</keyword>
<feature type="compositionally biased region" description="Acidic residues" evidence="16">
    <location>
        <begin position="1"/>
        <end position="11"/>
    </location>
</feature>
<name>A0A3N1UTH7_9BACT</name>
<dbReference type="Pfam" id="PF04055">
    <property type="entry name" value="Radical_SAM"/>
    <property type="match status" value="1"/>
</dbReference>
<keyword evidence="9 14" id="KW-0479">Metal-binding</keyword>
<evidence type="ECO:0000256" key="16">
    <source>
        <dbReference type="SAM" id="MobiDB-lite"/>
    </source>
</evidence>
<dbReference type="Proteomes" id="UP000276223">
    <property type="component" value="Unassembled WGS sequence"/>
</dbReference>
<evidence type="ECO:0000256" key="12">
    <source>
        <dbReference type="ARBA" id="ARBA00023014"/>
    </source>
</evidence>
<keyword evidence="19" id="KW-1185">Reference proteome</keyword>
<feature type="binding site" evidence="14">
    <location>
        <position position="177"/>
    </location>
    <ligand>
        <name>[4Fe-4S] cluster</name>
        <dbReference type="ChEBI" id="CHEBI:49883"/>
        <note>4Fe-4S-S-AdoMet</note>
    </ligand>
</feature>
<keyword evidence="11" id="KW-0408">Iron</keyword>
<dbReference type="SFLD" id="SFLDS00029">
    <property type="entry name" value="Radical_SAM"/>
    <property type="match status" value="1"/>
</dbReference>
<sequence>MEESSEAEEPPSEPPGSETNDASASLRRIPRGSSRRSASTPLSDNAKSFKKKHFPSVSLALWNDWHWQVQHRFRSWNGLRRIMHLTDAEQAALQIPSGRFPVAVTPYYASLLDSENGQDPLRRSVLPLSEEWVRHPEESTDPLGEDKDSPVPGLVHRYPDRVLFLVTGFCSTYCRYCTRSWLVGRHGSGGHASRRLWERALAYIQATPAVRDVLISGGDPLTLADDALGWLLDRLRAIRHVEVLRIGTKVPAVLPQRITRDLVWLLRRDHPLWMSLHFTHPKELTPETAEACARLADAGIPLGSQTVLLKGINDDVTTLRALFQGLLRLRVRPYYLYQCDPINGSPHFRTTIARGLEIMDGLRGHTSGYAVPSYVVDAPGGGGKIPLLPDYVQGVDGEDLILRNYEHRLFRYPKAFEVVSGPGRVVHKAF</sequence>
<feature type="binding site" evidence="14">
    <location>
        <position position="170"/>
    </location>
    <ligand>
        <name>[4Fe-4S] cluster</name>
        <dbReference type="ChEBI" id="CHEBI:49883"/>
        <note>4Fe-4S-S-AdoMet</note>
    </ligand>
</feature>
<comment type="caution">
    <text evidence="18">The sequence shown here is derived from an EMBL/GenBank/DDBJ whole genome shotgun (WGS) entry which is preliminary data.</text>
</comment>
<feature type="modified residue" description="N6-(pyridoxal phosphate)lysine" evidence="15">
    <location>
        <position position="384"/>
    </location>
</feature>
<evidence type="ECO:0000256" key="14">
    <source>
        <dbReference type="PIRSR" id="PIRSR004911-1"/>
    </source>
</evidence>
<gene>
    <name evidence="18" type="ORF">EDC27_2435</name>
</gene>
<feature type="binding site" evidence="14">
    <location>
        <position position="174"/>
    </location>
    <ligand>
        <name>[4Fe-4S] cluster</name>
        <dbReference type="ChEBI" id="CHEBI:49883"/>
        <note>4Fe-4S-S-AdoMet</note>
    </ligand>
</feature>
<evidence type="ECO:0000256" key="3">
    <source>
        <dbReference type="ARBA" id="ARBA00001966"/>
    </source>
</evidence>
<dbReference type="InterPro" id="IPR058240">
    <property type="entry name" value="rSAM_sf"/>
</dbReference>
<dbReference type="GO" id="GO:0050066">
    <property type="term" value="F:L-lysine 2,3-aminomutase activity"/>
    <property type="evidence" value="ECO:0007669"/>
    <property type="project" value="UniProtKB-EC"/>
</dbReference>
<accession>A0A3N1UTH7</accession>
<evidence type="ECO:0000256" key="7">
    <source>
        <dbReference type="ARBA" id="ARBA00022485"/>
    </source>
</evidence>
<evidence type="ECO:0000256" key="4">
    <source>
        <dbReference type="ARBA" id="ARBA00008703"/>
    </source>
</evidence>
<proteinExistence type="inferred from homology"/>
<dbReference type="InterPro" id="IPR025895">
    <property type="entry name" value="LAM_C_dom"/>
</dbReference>
<reference evidence="18 19" key="1">
    <citation type="submission" date="2018-11" db="EMBL/GenBank/DDBJ databases">
        <title>Genomic Encyclopedia of Type Strains, Phase IV (KMG-IV): sequencing the most valuable type-strain genomes for metagenomic binning, comparative biology and taxonomic classification.</title>
        <authorList>
            <person name="Goeker M."/>
        </authorList>
    </citation>
    <scope>NUCLEOTIDE SEQUENCE [LARGE SCALE GENOMIC DNA]</scope>
    <source>
        <strain evidence="18 19">DSM 22027</strain>
    </source>
</reference>